<feature type="region of interest" description="Disordered" evidence="1">
    <location>
        <begin position="1"/>
        <end position="49"/>
    </location>
</feature>
<dbReference type="GO" id="GO:0080120">
    <property type="term" value="P:CAAX-box protein maturation"/>
    <property type="evidence" value="ECO:0007669"/>
    <property type="project" value="UniProtKB-ARBA"/>
</dbReference>
<feature type="transmembrane region" description="Helical" evidence="2">
    <location>
        <begin position="172"/>
        <end position="196"/>
    </location>
</feature>
<evidence type="ECO:0000313" key="5">
    <source>
        <dbReference type="Proteomes" id="UP000217103"/>
    </source>
</evidence>
<keyword evidence="5" id="KW-1185">Reference proteome</keyword>
<dbReference type="InterPro" id="IPR003675">
    <property type="entry name" value="Rce1/LyrA-like_dom"/>
</dbReference>
<dbReference type="Proteomes" id="UP000217103">
    <property type="component" value="Unassembled WGS sequence"/>
</dbReference>
<evidence type="ECO:0000256" key="2">
    <source>
        <dbReference type="SAM" id="Phobius"/>
    </source>
</evidence>
<sequence length="371" mass="39516">MRESHAPNDRPADGAPSSPWVPPSQPEAPISPSHPPPVPGAQGRSPYPHVYGAQVPPSRPWTAGPPPGTRYDHLARTPLHRWWRTVFGTLAVAFGYLATSVIVFLVAGTIAVLAGVQLLRADLSFTDPTLGLALMLGSIALTLPVVYGAAWLFQRRPPGTLSSVAGRIRWRWLLTCVPVAIGAGLVSYAVLAVFYAVTDTGSAETFGWVGWEAFLAPFLVTLLLVPFQAAAEEYIFRGWLIQAFGAFIRTPWPGILLGAAGFTALHAYTDWGIIDVFVFGVLMGWLAVRTGGLEAAIALHVVNNIMGLGISAASGTLEDALQQGAVPWETLIGTGVQLVSFTVVVLWLARRRNVRTVSPEDTAKAAVSASA</sequence>
<dbReference type="EMBL" id="FNKK01000002">
    <property type="protein sequence ID" value="SDQ44856.1"/>
    <property type="molecule type" value="Genomic_DNA"/>
</dbReference>
<dbReference type="PANTHER" id="PTHR39430:SF1">
    <property type="entry name" value="PROTEASE"/>
    <property type="match status" value="1"/>
</dbReference>
<dbReference type="GO" id="GO:0004175">
    <property type="term" value="F:endopeptidase activity"/>
    <property type="evidence" value="ECO:0007669"/>
    <property type="project" value="UniProtKB-ARBA"/>
</dbReference>
<dbReference type="Pfam" id="PF02517">
    <property type="entry name" value="Rce1-like"/>
    <property type="match status" value="1"/>
</dbReference>
<dbReference type="STRING" id="35622.SAMN04489764_0717"/>
<feature type="compositionally biased region" description="Basic and acidic residues" evidence="1">
    <location>
        <begin position="1"/>
        <end position="12"/>
    </location>
</feature>
<keyword evidence="2" id="KW-0812">Transmembrane</keyword>
<reference evidence="4 5" key="1">
    <citation type="submission" date="2016-10" db="EMBL/GenBank/DDBJ databases">
        <authorList>
            <person name="de Groot N.N."/>
        </authorList>
    </citation>
    <scope>NUCLEOTIDE SEQUENCE [LARGE SCALE GENOMIC DNA]</scope>
    <source>
        <strain evidence="4 5">DSM 43794</strain>
    </source>
</reference>
<keyword evidence="2" id="KW-0472">Membrane</keyword>
<keyword evidence="4" id="KW-0378">Hydrolase</keyword>
<feature type="transmembrane region" description="Helical" evidence="2">
    <location>
        <begin position="271"/>
        <end position="288"/>
    </location>
</feature>
<evidence type="ECO:0000313" key="4">
    <source>
        <dbReference type="EMBL" id="SDQ44856.1"/>
    </source>
</evidence>
<proteinExistence type="predicted"/>
<protein>
    <submittedName>
        <fullName evidence="4">Membrane protease YdiL, CAAX protease family</fullName>
    </submittedName>
</protein>
<keyword evidence="4" id="KW-0645">Protease</keyword>
<accession>A0A1H1B086</accession>
<organism evidence="4 5">
    <name type="scientific">Thermostaphylospora chromogena</name>
    <dbReference type="NCBI Taxonomy" id="35622"/>
    <lineage>
        <taxon>Bacteria</taxon>
        <taxon>Bacillati</taxon>
        <taxon>Actinomycetota</taxon>
        <taxon>Actinomycetes</taxon>
        <taxon>Streptosporangiales</taxon>
        <taxon>Thermomonosporaceae</taxon>
        <taxon>Thermostaphylospora</taxon>
    </lineage>
</organism>
<feature type="transmembrane region" description="Helical" evidence="2">
    <location>
        <begin position="239"/>
        <end position="265"/>
    </location>
</feature>
<evidence type="ECO:0000259" key="3">
    <source>
        <dbReference type="Pfam" id="PF02517"/>
    </source>
</evidence>
<feature type="transmembrane region" description="Helical" evidence="2">
    <location>
        <begin position="295"/>
        <end position="314"/>
    </location>
</feature>
<feature type="transmembrane region" description="Helical" evidence="2">
    <location>
        <begin position="86"/>
        <end position="119"/>
    </location>
</feature>
<dbReference type="PANTHER" id="PTHR39430">
    <property type="entry name" value="MEMBRANE-ASSOCIATED PROTEASE-RELATED"/>
    <property type="match status" value="1"/>
</dbReference>
<feature type="transmembrane region" description="Helical" evidence="2">
    <location>
        <begin position="131"/>
        <end position="152"/>
    </location>
</feature>
<feature type="transmembrane region" description="Helical" evidence="2">
    <location>
        <begin position="208"/>
        <end position="227"/>
    </location>
</feature>
<evidence type="ECO:0000256" key="1">
    <source>
        <dbReference type="SAM" id="MobiDB-lite"/>
    </source>
</evidence>
<gene>
    <name evidence="4" type="ORF">SAMN04489764_0717</name>
</gene>
<keyword evidence="2" id="KW-1133">Transmembrane helix</keyword>
<dbReference type="AlphaFoldDB" id="A0A1H1B086"/>
<feature type="transmembrane region" description="Helical" evidence="2">
    <location>
        <begin position="326"/>
        <end position="349"/>
    </location>
</feature>
<feature type="domain" description="CAAX prenyl protease 2/Lysostaphin resistance protein A-like" evidence="3">
    <location>
        <begin position="217"/>
        <end position="306"/>
    </location>
</feature>
<name>A0A1H1B086_9ACTN</name>
<dbReference type="GO" id="GO:0006508">
    <property type="term" value="P:proteolysis"/>
    <property type="evidence" value="ECO:0007669"/>
    <property type="project" value="UniProtKB-KW"/>
</dbReference>